<reference evidence="2 3" key="1">
    <citation type="journal article" date="2018" name="PLoS Genet.">
        <title>Population sequencing reveals clonal diversity and ancestral inbreeding in the grapevine cultivar Chardonnay.</title>
        <authorList>
            <person name="Roach M.J."/>
            <person name="Johnson D.L."/>
            <person name="Bohlmann J."/>
            <person name="van Vuuren H.J."/>
            <person name="Jones S.J."/>
            <person name="Pretorius I.S."/>
            <person name="Schmidt S.A."/>
            <person name="Borneman A.R."/>
        </authorList>
    </citation>
    <scope>NUCLEOTIDE SEQUENCE [LARGE SCALE GENOMIC DNA]</scope>
    <source>
        <strain evidence="3">cv. Chardonnay</strain>
        <tissue evidence="2">Leaf</tissue>
    </source>
</reference>
<dbReference type="SUPFAM" id="SSF54648">
    <property type="entry name" value="DLC"/>
    <property type="match status" value="1"/>
</dbReference>
<comment type="similarity">
    <text evidence="1">Belongs to the dynein light chain family.</text>
</comment>
<dbReference type="GO" id="GO:0030286">
    <property type="term" value="C:dynein complex"/>
    <property type="evidence" value="ECO:0007669"/>
    <property type="project" value="UniProtKB-KW"/>
</dbReference>
<dbReference type="AlphaFoldDB" id="A0A438DS66"/>
<dbReference type="InterPro" id="IPR037177">
    <property type="entry name" value="DLC_sf"/>
</dbReference>
<dbReference type="Proteomes" id="UP000288805">
    <property type="component" value="Unassembled WGS sequence"/>
</dbReference>
<protein>
    <recommendedName>
        <fullName evidence="1">Dynein light chain</fullName>
    </recommendedName>
</protein>
<dbReference type="Pfam" id="PF01221">
    <property type="entry name" value="Dynein_light"/>
    <property type="match status" value="1"/>
</dbReference>
<dbReference type="EMBL" id="QGNW01001508">
    <property type="protein sequence ID" value="RVW38335.1"/>
    <property type="molecule type" value="Genomic_DNA"/>
</dbReference>
<evidence type="ECO:0000313" key="3">
    <source>
        <dbReference type="Proteomes" id="UP000288805"/>
    </source>
</evidence>
<dbReference type="PANTHER" id="PTHR11886">
    <property type="entry name" value="DYNEIN LIGHT CHAIN"/>
    <property type="match status" value="1"/>
</dbReference>
<evidence type="ECO:0000256" key="1">
    <source>
        <dbReference type="RuleBase" id="RU365010"/>
    </source>
</evidence>
<keyword evidence="1" id="KW-0505">Motor protein</keyword>
<keyword evidence="1" id="KW-0243">Dynein</keyword>
<keyword evidence="1" id="KW-0206">Cytoskeleton</keyword>
<dbReference type="FunFam" id="3.30.740.10:FF:000004">
    <property type="entry name" value="Dynein light chain"/>
    <property type="match status" value="1"/>
</dbReference>
<dbReference type="GO" id="GO:0007017">
    <property type="term" value="P:microtubule-based process"/>
    <property type="evidence" value="ECO:0007669"/>
    <property type="project" value="InterPro"/>
</dbReference>
<sequence>MLEGKAVIKESDMPVKMQKQAMASASQALDIYDVSDCVSIAAHIKKEFDGLFGCGWQCVVGSNFGCFFTHSQGTFIYFAMETLNFLVFKAPLLPLLDFYIERDRHETTTWVVIFIPFLYDDNAFRNRFL</sequence>
<gene>
    <name evidence="2" type="primary">DYNLL1</name>
    <name evidence="2" type="ORF">CK203_071126</name>
</gene>
<dbReference type="SMART" id="SM01375">
    <property type="entry name" value="Dynein_light"/>
    <property type="match status" value="1"/>
</dbReference>
<evidence type="ECO:0000313" key="2">
    <source>
        <dbReference type="EMBL" id="RVW38335.1"/>
    </source>
</evidence>
<keyword evidence="1" id="KW-0963">Cytoplasm</keyword>
<dbReference type="InterPro" id="IPR001372">
    <property type="entry name" value="Dynein_light_chain_typ-1/2"/>
</dbReference>
<accession>A0A438DS66</accession>
<name>A0A438DS66_VITVI</name>
<dbReference type="PANTHER" id="PTHR11886:SF71">
    <property type="entry name" value="DYNEIN LIGHT CHAIN"/>
    <property type="match status" value="1"/>
</dbReference>
<comment type="subcellular location">
    <subcellularLocation>
        <location evidence="1">Cytoplasm</location>
        <location evidence="1">Cytoskeleton</location>
    </subcellularLocation>
</comment>
<dbReference type="OrthoDB" id="10033309at2759"/>
<dbReference type="Gene3D" id="3.30.740.10">
    <property type="entry name" value="Protein Inhibitor Of Neuronal Nitric Oxide Synthase"/>
    <property type="match status" value="1"/>
</dbReference>
<organism evidence="2 3">
    <name type="scientific">Vitis vinifera</name>
    <name type="common">Grape</name>
    <dbReference type="NCBI Taxonomy" id="29760"/>
    <lineage>
        <taxon>Eukaryota</taxon>
        <taxon>Viridiplantae</taxon>
        <taxon>Streptophyta</taxon>
        <taxon>Embryophyta</taxon>
        <taxon>Tracheophyta</taxon>
        <taxon>Spermatophyta</taxon>
        <taxon>Magnoliopsida</taxon>
        <taxon>eudicotyledons</taxon>
        <taxon>Gunneridae</taxon>
        <taxon>Pentapetalae</taxon>
        <taxon>rosids</taxon>
        <taxon>Vitales</taxon>
        <taxon>Vitaceae</taxon>
        <taxon>Viteae</taxon>
        <taxon>Vitis</taxon>
    </lineage>
</organism>
<keyword evidence="1" id="KW-0493">Microtubule</keyword>
<comment type="caution">
    <text evidence="2">The sequence shown here is derived from an EMBL/GenBank/DDBJ whole genome shotgun (WGS) entry which is preliminary data.</text>
</comment>
<dbReference type="GO" id="GO:0005874">
    <property type="term" value="C:microtubule"/>
    <property type="evidence" value="ECO:0007669"/>
    <property type="project" value="UniProtKB-KW"/>
</dbReference>
<proteinExistence type="inferred from homology"/>